<evidence type="ECO:0008006" key="3">
    <source>
        <dbReference type="Google" id="ProtNLM"/>
    </source>
</evidence>
<comment type="caution">
    <text evidence="1">The sequence shown here is derived from an EMBL/GenBank/DDBJ whole genome shotgun (WGS) entry which is preliminary data.</text>
</comment>
<accession>A0ABS2MN44</accession>
<keyword evidence="2" id="KW-1185">Reference proteome</keyword>
<dbReference type="RefSeq" id="WP_204661545.1">
    <property type="nucleotide sequence ID" value="NZ_JAFBDT010000002.1"/>
</dbReference>
<name>A0ABS2MN44_9FIRM</name>
<dbReference type="EMBL" id="JAFBDT010000002">
    <property type="protein sequence ID" value="MBM7560817.1"/>
    <property type="molecule type" value="Genomic_DNA"/>
</dbReference>
<proteinExistence type="predicted"/>
<reference evidence="1 2" key="1">
    <citation type="submission" date="2021-01" db="EMBL/GenBank/DDBJ databases">
        <title>Genomic Encyclopedia of Type Strains, Phase IV (KMG-IV): sequencing the most valuable type-strain genomes for metagenomic binning, comparative biology and taxonomic classification.</title>
        <authorList>
            <person name="Goeker M."/>
        </authorList>
    </citation>
    <scope>NUCLEOTIDE SEQUENCE [LARGE SCALE GENOMIC DNA]</scope>
    <source>
        <strain evidence="1 2">DSM 24436</strain>
    </source>
</reference>
<sequence length="207" mass="24010">MSAFLGPIHHWLYRKVLWHEGLLEAIYSEMQKNGHDPDALRHYAQTQYGIPETGALEDVIDTANIHGWLQDRIHSLEHRMAYAITTGLKQAYLSLEDLKTLYRENGRLAKNALSETLDQPDQVFKAIYDYLLEGMPCDRVNQPISSDENSFSWVKRLCIHTDFWNAVGGDIEIYNTLRLEWIDAFVEDAYRFESVDENTFVLSRRAA</sequence>
<evidence type="ECO:0000313" key="1">
    <source>
        <dbReference type="EMBL" id="MBM7560817.1"/>
    </source>
</evidence>
<gene>
    <name evidence="1" type="ORF">JOC49_000331</name>
</gene>
<evidence type="ECO:0000313" key="2">
    <source>
        <dbReference type="Proteomes" id="UP000767854"/>
    </source>
</evidence>
<dbReference type="Proteomes" id="UP000767854">
    <property type="component" value="Unassembled WGS sequence"/>
</dbReference>
<organism evidence="1 2">
    <name type="scientific">Fusibacter tunisiensis</name>
    <dbReference type="NCBI Taxonomy" id="1008308"/>
    <lineage>
        <taxon>Bacteria</taxon>
        <taxon>Bacillati</taxon>
        <taxon>Bacillota</taxon>
        <taxon>Clostridia</taxon>
        <taxon>Eubacteriales</taxon>
        <taxon>Eubacteriales Family XII. Incertae Sedis</taxon>
        <taxon>Fusibacter</taxon>
    </lineage>
</organism>
<protein>
    <recommendedName>
        <fullName evidence="3">DUF2313 domain-containing protein</fullName>
    </recommendedName>
</protein>